<keyword evidence="11 12" id="KW-0131">Cell cycle</keyword>
<comment type="similarity">
    <text evidence="2 12">Belongs to the ABC-4 integral membrane protein family. FtsX subfamily.</text>
</comment>
<dbReference type="Proteomes" id="UP000070578">
    <property type="component" value="Unassembled WGS sequence"/>
</dbReference>
<evidence type="ECO:0000256" key="8">
    <source>
        <dbReference type="ARBA" id="ARBA00022692"/>
    </source>
</evidence>
<evidence type="ECO:0000256" key="4">
    <source>
        <dbReference type="ARBA" id="ARBA00021907"/>
    </source>
</evidence>
<dbReference type="Pfam" id="PF18075">
    <property type="entry name" value="FtsX_ECD"/>
    <property type="match status" value="1"/>
</dbReference>
<evidence type="ECO:0000256" key="5">
    <source>
        <dbReference type="ARBA" id="ARBA00022475"/>
    </source>
</evidence>
<comment type="subunit">
    <text evidence="3">Forms a membrane-associated complex with FtsE.</text>
</comment>
<accession>A0A139BTS6</accession>
<evidence type="ECO:0000256" key="2">
    <source>
        <dbReference type="ARBA" id="ARBA00007379"/>
    </source>
</evidence>
<evidence type="ECO:0000256" key="13">
    <source>
        <dbReference type="SAM" id="Phobius"/>
    </source>
</evidence>
<comment type="function">
    <text evidence="12">Part of the ABC transporter FtsEX involved in cellular division.</text>
</comment>
<dbReference type="PIRSF" id="PIRSF003097">
    <property type="entry name" value="FtsX"/>
    <property type="match status" value="1"/>
</dbReference>
<dbReference type="GO" id="GO:0032153">
    <property type="term" value="C:cell division site"/>
    <property type="evidence" value="ECO:0007669"/>
    <property type="project" value="TreeGrafter"/>
</dbReference>
<dbReference type="InterPro" id="IPR003838">
    <property type="entry name" value="ABC3_permease_C"/>
</dbReference>
<proteinExistence type="inferred from homology"/>
<feature type="transmembrane region" description="Helical" evidence="13">
    <location>
        <begin position="27"/>
        <end position="47"/>
    </location>
</feature>
<name>A0A139BTS6_9PROT</name>
<evidence type="ECO:0000256" key="7">
    <source>
        <dbReference type="ARBA" id="ARBA00022618"/>
    </source>
</evidence>
<dbReference type="Pfam" id="PF02687">
    <property type="entry name" value="FtsX"/>
    <property type="match status" value="1"/>
</dbReference>
<dbReference type="NCBIfam" id="TIGR00439">
    <property type="entry name" value="FtsX_Gneg"/>
    <property type="match status" value="1"/>
</dbReference>
<evidence type="ECO:0000256" key="9">
    <source>
        <dbReference type="ARBA" id="ARBA00022989"/>
    </source>
</evidence>
<sequence length="302" mass="33243">MMRGLVQHLAVLRTALRRIFSSRLGGFFNILVIGIALSLPAGMYLLLQNVQGLVTQLSGTPQISLFLNLDAKTDEIGKLRAQLAQNPAIDRVEFVSRAAALEQLKQSTGLADVIGGLQQNPLPDAFVIYPKPVQAQALETLRNELAKLPKVEQAQLDSAWAYKLEALLKFGRMLVLILAGLLSLALVAITFNTIRLQILTQSSEIEVSKLIGATNGFIRRPFLYFGAAQGLLGGIMAWLIITLSLQLLNFQLKALTQLYASQFILHPLSWGDSISLLLFSMYLGWLGAWLSVARHLSQIEPR</sequence>
<comment type="caution">
    <text evidence="16">The sequence shown here is derived from an EMBL/GenBank/DDBJ whole genome shotgun (WGS) entry which is preliminary data.</text>
</comment>
<evidence type="ECO:0000256" key="3">
    <source>
        <dbReference type="ARBA" id="ARBA00011160"/>
    </source>
</evidence>
<dbReference type="Gene3D" id="3.30.70.3040">
    <property type="match status" value="1"/>
</dbReference>
<evidence type="ECO:0000256" key="6">
    <source>
        <dbReference type="ARBA" id="ARBA00022519"/>
    </source>
</evidence>
<evidence type="ECO:0000259" key="14">
    <source>
        <dbReference type="Pfam" id="PF02687"/>
    </source>
</evidence>
<feature type="transmembrane region" description="Helical" evidence="13">
    <location>
        <begin position="269"/>
        <end position="292"/>
    </location>
</feature>
<keyword evidence="5 12" id="KW-1003">Cell membrane</keyword>
<comment type="subcellular location">
    <subcellularLocation>
        <location evidence="1">Cell inner membrane</location>
        <topology evidence="1">Multi-pass membrane protein</topology>
    </subcellularLocation>
</comment>
<keyword evidence="8 13" id="KW-0812">Transmembrane</keyword>
<feature type="domain" description="ABC3 transporter permease C-terminal" evidence="14">
    <location>
        <begin position="177"/>
        <end position="294"/>
    </location>
</feature>
<feature type="transmembrane region" description="Helical" evidence="13">
    <location>
        <begin position="173"/>
        <end position="194"/>
    </location>
</feature>
<feature type="transmembrane region" description="Helical" evidence="13">
    <location>
        <begin position="222"/>
        <end position="248"/>
    </location>
</feature>
<evidence type="ECO:0000256" key="10">
    <source>
        <dbReference type="ARBA" id="ARBA00023136"/>
    </source>
</evidence>
<evidence type="ECO:0000313" key="16">
    <source>
        <dbReference type="EMBL" id="KXS32370.1"/>
    </source>
</evidence>
<evidence type="ECO:0000256" key="12">
    <source>
        <dbReference type="PIRNR" id="PIRNR003097"/>
    </source>
</evidence>
<reference evidence="16 17" key="2">
    <citation type="submission" date="2016-03" db="EMBL/GenBank/DDBJ databases">
        <title>New uncultured bacterium of the family Gallionellaceae from acid mine drainage: description and reconstruction of genome based on metagenomic analysis of microbial community.</title>
        <authorList>
            <person name="Kadnikov V."/>
            <person name="Ivasenko D."/>
            <person name="Beletsky A."/>
            <person name="Mardanov A."/>
            <person name="Danilova E."/>
            <person name="Pimenov N."/>
            <person name="Karnachuk O."/>
            <person name="Ravin N."/>
        </authorList>
    </citation>
    <scope>NUCLEOTIDE SEQUENCE [LARGE SCALE GENOMIC DNA]</scope>
    <source>
        <strain evidence="16">ShG14-8</strain>
    </source>
</reference>
<reference evidence="16 17" key="1">
    <citation type="submission" date="2016-02" db="EMBL/GenBank/DDBJ databases">
        <authorList>
            <person name="Wen L."/>
            <person name="He K."/>
            <person name="Yang H."/>
        </authorList>
    </citation>
    <scope>NUCLEOTIDE SEQUENCE [LARGE SCALE GENOMIC DNA]</scope>
    <source>
        <strain evidence="16">ShG14-8</strain>
    </source>
</reference>
<dbReference type="PANTHER" id="PTHR47755:SF1">
    <property type="entry name" value="CELL DIVISION PROTEIN FTSX"/>
    <property type="match status" value="1"/>
</dbReference>
<dbReference type="InterPro" id="IPR047590">
    <property type="entry name" value="FtsX_proteobact-type"/>
</dbReference>
<feature type="domain" description="FtsX extracellular" evidence="15">
    <location>
        <begin position="62"/>
        <end position="153"/>
    </location>
</feature>
<organism evidence="16 17">
    <name type="scientific">Candidatus Gallionella acididurans</name>
    <dbReference type="NCBI Taxonomy" id="1796491"/>
    <lineage>
        <taxon>Bacteria</taxon>
        <taxon>Pseudomonadati</taxon>
        <taxon>Pseudomonadota</taxon>
        <taxon>Betaproteobacteria</taxon>
        <taxon>Nitrosomonadales</taxon>
        <taxon>Gallionellaceae</taxon>
        <taxon>Gallionella</taxon>
    </lineage>
</organism>
<evidence type="ECO:0000256" key="1">
    <source>
        <dbReference type="ARBA" id="ARBA00004429"/>
    </source>
</evidence>
<evidence type="ECO:0000256" key="11">
    <source>
        <dbReference type="ARBA" id="ARBA00023306"/>
    </source>
</evidence>
<dbReference type="GO" id="GO:0005886">
    <property type="term" value="C:plasma membrane"/>
    <property type="evidence" value="ECO:0007669"/>
    <property type="project" value="UniProtKB-SubCell"/>
</dbReference>
<evidence type="ECO:0000313" key="17">
    <source>
        <dbReference type="Proteomes" id="UP000070578"/>
    </source>
</evidence>
<gene>
    <name evidence="16" type="ORF">AWT59_1518</name>
</gene>
<protein>
    <recommendedName>
        <fullName evidence="4 12">Cell division protein FtsX</fullName>
    </recommendedName>
</protein>
<keyword evidence="10 12" id="KW-0472">Membrane</keyword>
<dbReference type="InterPro" id="IPR004513">
    <property type="entry name" value="FtsX"/>
</dbReference>
<dbReference type="InterPro" id="IPR040690">
    <property type="entry name" value="FtsX_ECD"/>
</dbReference>
<dbReference type="AlphaFoldDB" id="A0A139BTS6"/>
<evidence type="ECO:0000259" key="15">
    <source>
        <dbReference type="Pfam" id="PF18075"/>
    </source>
</evidence>
<keyword evidence="9 13" id="KW-1133">Transmembrane helix</keyword>
<dbReference type="PATRIC" id="fig|1796491.3.peg.1668"/>
<dbReference type="GO" id="GO:0051301">
    <property type="term" value="P:cell division"/>
    <property type="evidence" value="ECO:0007669"/>
    <property type="project" value="UniProtKB-KW"/>
</dbReference>
<dbReference type="PANTHER" id="PTHR47755">
    <property type="entry name" value="CELL DIVISION PROTEIN FTSX"/>
    <property type="match status" value="1"/>
</dbReference>
<keyword evidence="7 12" id="KW-0132">Cell division</keyword>
<dbReference type="EMBL" id="LSLI01000032">
    <property type="protein sequence ID" value="KXS32370.1"/>
    <property type="molecule type" value="Genomic_DNA"/>
</dbReference>
<keyword evidence="6 12" id="KW-0997">Cell inner membrane</keyword>